<dbReference type="EMBL" id="JBGCUO010000001">
    <property type="protein sequence ID" value="MEY1662137.1"/>
    <property type="molecule type" value="Genomic_DNA"/>
</dbReference>
<dbReference type="PANTHER" id="PTHR30482">
    <property type="entry name" value="HIGH-AFFINITY BRANCHED-CHAIN AMINO ACID TRANSPORT SYSTEM PERMEASE"/>
    <property type="match status" value="1"/>
</dbReference>
<evidence type="ECO:0000256" key="4">
    <source>
        <dbReference type="ARBA" id="ARBA00022989"/>
    </source>
</evidence>
<evidence type="ECO:0000256" key="3">
    <source>
        <dbReference type="ARBA" id="ARBA00022692"/>
    </source>
</evidence>
<keyword evidence="8" id="KW-1185">Reference proteome</keyword>
<keyword evidence="2" id="KW-1003">Cell membrane</keyword>
<feature type="transmembrane region" description="Helical" evidence="6">
    <location>
        <begin position="12"/>
        <end position="28"/>
    </location>
</feature>
<comment type="caution">
    <text evidence="7">The sequence shown here is derived from an EMBL/GenBank/DDBJ whole genome shotgun (WGS) entry which is preliminary data.</text>
</comment>
<feature type="transmembrane region" description="Helical" evidence="6">
    <location>
        <begin position="114"/>
        <end position="131"/>
    </location>
</feature>
<feature type="transmembrane region" description="Helical" evidence="6">
    <location>
        <begin position="287"/>
        <end position="311"/>
    </location>
</feature>
<dbReference type="InterPro" id="IPR001851">
    <property type="entry name" value="ABC_transp_permease"/>
</dbReference>
<feature type="transmembrane region" description="Helical" evidence="6">
    <location>
        <begin position="251"/>
        <end position="275"/>
    </location>
</feature>
<dbReference type="Pfam" id="PF02653">
    <property type="entry name" value="BPD_transp_2"/>
    <property type="match status" value="1"/>
</dbReference>
<keyword evidence="3 6" id="KW-0812">Transmembrane</keyword>
<feature type="transmembrane region" description="Helical" evidence="6">
    <location>
        <begin position="86"/>
        <end position="107"/>
    </location>
</feature>
<evidence type="ECO:0000256" key="6">
    <source>
        <dbReference type="SAM" id="Phobius"/>
    </source>
</evidence>
<feature type="transmembrane region" description="Helical" evidence="6">
    <location>
        <begin position="162"/>
        <end position="179"/>
    </location>
</feature>
<dbReference type="Proteomes" id="UP001562065">
    <property type="component" value="Unassembled WGS sequence"/>
</dbReference>
<dbReference type="InterPro" id="IPR043428">
    <property type="entry name" value="LivM-like"/>
</dbReference>
<keyword evidence="5 6" id="KW-0472">Membrane</keyword>
<evidence type="ECO:0000313" key="7">
    <source>
        <dbReference type="EMBL" id="MEY1662137.1"/>
    </source>
</evidence>
<gene>
    <name evidence="7" type="ORF">AB5I84_08260</name>
</gene>
<dbReference type="PANTHER" id="PTHR30482:SF10">
    <property type="entry name" value="HIGH-AFFINITY BRANCHED-CHAIN AMINO ACID TRANSPORT PROTEIN BRAE"/>
    <property type="match status" value="1"/>
</dbReference>
<feature type="transmembrane region" description="Helical" evidence="6">
    <location>
        <begin position="213"/>
        <end position="231"/>
    </location>
</feature>
<evidence type="ECO:0000256" key="1">
    <source>
        <dbReference type="ARBA" id="ARBA00004429"/>
    </source>
</evidence>
<sequence length="335" mass="36782">MKRISDLFASPWMKALLLAVALVFPWLAESDYQLYVLSTAFVWALAVYGLNIITGFCGQLNLGHGAFFALGAYTLAILTVDHQWPFWWAFAGAGLMGVVSGLVVGVVSLRLKENYFAIFTLCVGFIVYLLLDKWEALTHGAAGMMDIPAPEGFGWIDFSATVPFYYLALAFLMLGIWVAHRIGKSLLGRTFLAIRMGDDLAQSLGINLMRNKVLGFVLSTVYAAFAGALYASSVRFIGPAEADVTHTFDMIAYGLVGGLGTLMGPLVGTLLITWMTQSLQFLEEFRMIVFGPLLVVLVIFMPKGIVGTYAFRRNRRIAAELTAKARAKEEGQRRA</sequence>
<dbReference type="CDD" id="cd06581">
    <property type="entry name" value="TM_PBP1_LivM_like"/>
    <property type="match status" value="1"/>
</dbReference>
<proteinExistence type="predicted"/>
<organism evidence="7 8">
    <name type="scientific">Isoalcanivorax beigongshangi</name>
    <dbReference type="NCBI Taxonomy" id="3238810"/>
    <lineage>
        <taxon>Bacteria</taxon>
        <taxon>Pseudomonadati</taxon>
        <taxon>Pseudomonadota</taxon>
        <taxon>Gammaproteobacteria</taxon>
        <taxon>Oceanospirillales</taxon>
        <taxon>Alcanivoracaceae</taxon>
        <taxon>Isoalcanivorax</taxon>
    </lineage>
</organism>
<evidence type="ECO:0000256" key="5">
    <source>
        <dbReference type="ARBA" id="ARBA00023136"/>
    </source>
</evidence>
<feature type="transmembrane region" description="Helical" evidence="6">
    <location>
        <begin position="34"/>
        <end position="53"/>
    </location>
</feature>
<accession>A0ABV4AHV9</accession>
<evidence type="ECO:0000256" key="2">
    <source>
        <dbReference type="ARBA" id="ARBA00022475"/>
    </source>
</evidence>
<feature type="transmembrane region" description="Helical" evidence="6">
    <location>
        <begin position="60"/>
        <end position="80"/>
    </location>
</feature>
<protein>
    <submittedName>
        <fullName evidence="7">Branched-chain amino acid ABC transporter permease</fullName>
    </submittedName>
</protein>
<dbReference type="RefSeq" id="WP_369455378.1">
    <property type="nucleotide sequence ID" value="NZ_JBGCUO010000001.1"/>
</dbReference>
<comment type="subcellular location">
    <subcellularLocation>
        <location evidence="1">Cell inner membrane</location>
        <topology evidence="1">Multi-pass membrane protein</topology>
    </subcellularLocation>
</comment>
<keyword evidence="4 6" id="KW-1133">Transmembrane helix</keyword>
<reference evidence="7 8" key="1">
    <citation type="submission" date="2024-07" db="EMBL/GenBank/DDBJ databases">
        <authorList>
            <person name="Ren Q."/>
        </authorList>
    </citation>
    <scope>NUCLEOTIDE SEQUENCE [LARGE SCALE GENOMIC DNA]</scope>
    <source>
        <strain evidence="7 8">REN37</strain>
    </source>
</reference>
<evidence type="ECO:0000313" key="8">
    <source>
        <dbReference type="Proteomes" id="UP001562065"/>
    </source>
</evidence>
<name>A0ABV4AHV9_9GAMM</name>